<feature type="transmembrane region" description="Helical" evidence="5">
    <location>
        <begin position="90"/>
        <end position="114"/>
    </location>
</feature>
<sequence>MPGTSPGAVIAAGFNFLTELLQNLSRWTPVTDVSIIVAGVATLVVFALIAARMVLITIEAYFAINAGVLLVGLGPSSWGNEYAMNAIRWVLKVAVKIFILELVVGVGQSILLNFE</sequence>
<evidence type="ECO:0000256" key="4">
    <source>
        <dbReference type="ARBA" id="ARBA00023136"/>
    </source>
</evidence>
<keyword evidence="4 5" id="KW-0472">Membrane</keyword>
<comment type="caution">
    <text evidence="6">The sequence shown here is derived from an EMBL/GenBank/DDBJ whole genome shotgun (WGS) entry which is preliminary data.</text>
</comment>
<dbReference type="EMBL" id="JAQGFR010000048">
    <property type="protein sequence ID" value="MEB8512829.1"/>
    <property type="molecule type" value="Genomic_DNA"/>
</dbReference>
<reference evidence="6 7" key="1">
    <citation type="submission" date="2022-11" db="EMBL/GenBank/DDBJ databases">
        <title>Comparative genomics analysis of Acidithiobacillus ferriphilus.</title>
        <authorList>
            <person name="Ma L."/>
        </authorList>
    </citation>
    <scope>NUCLEOTIDE SEQUENCE [LARGE SCALE GENOMIC DNA]</scope>
    <source>
        <strain evidence="6 7">DY15</strain>
    </source>
</reference>
<evidence type="ECO:0000256" key="3">
    <source>
        <dbReference type="ARBA" id="ARBA00022989"/>
    </source>
</evidence>
<gene>
    <name evidence="6" type="ORF">OW717_02085</name>
</gene>
<evidence type="ECO:0000313" key="6">
    <source>
        <dbReference type="EMBL" id="MEB8512829.1"/>
    </source>
</evidence>
<keyword evidence="3 5" id="KW-1133">Transmembrane helix</keyword>
<feature type="non-terminal residue" evidence="6">
    <location>
        <position position="115"/>
    </location>
</feature>
<dbReference type="Proteomes" id="UP001308776">
    <property type="component" value="Unassembled WGS sequence"/>
</dbReference>
<evidence type="ECO:0000256" key="5">
    <source>
        <dbReference type="SAM" id="Phobius"/>
    </source>
</evidence>
<proteinExistence type="predicted"/>
<dbReference type="Pfam" id="PF04610">
    <property type="entry name" value="TrbL"/>
    <property type="match status" value="1"/>
</dbReference>
<keyword evidence="7" id="KW-1185">Reference proteome</keyword>
<feature type="transmembrane region" description="Helical" evidence="5">
    <location>
        <begin position="33"/>
        <end position="51"/>
    </location>
</feature>
<organism evidence="6 7">
    <name type="scientific">Acidithiobacillus ferriphilus</name>
    <dbReference type="NCBI Taxonomy" id="1689834"/>
    <lineage>
        <taxon>Bacteria</taxon>
        <taxon>Pseudomonadati</taxon>
        <taxon>Pseudomonadota</taxon>
        <taxon>Acidithiobacillia</taxon>
        <taxon>Acidithiobacillales</taxon>
        <taxon>Acidithiobacillaceae</taxon>
        <taxon>Acidithiobacillus</taxon>
    </lineage>
</organism>
<evidence type="ECO:0000256" key="2">
    <source>
        <dbReference type="ARBA" id="ARBA00022692"/>
    </source>
</evidence>
<protein>
    <submittedName>
        <fullName evidence="6">Type IV secretion system protein</fullName>
    </submittedName>
</protein>
<name>A0ABU6FNH8_9PROT</name>
<evidence type="ECO:0000313" key="7">
    <source>
        <dbReference type="Proteomes" id="UP001308776"/>
    </source>
</evidence>
<dbReference type="InterPro" id="IPR007688">
    <property type="entry name" value="Conjugal_tfr_TrbL/VirB6"/>
</dbReference>
<evidence type="ECO:0000256" key="1">
    <source>
        <dbReference type="ARBA" id="ARBA00004141"/>
    </source>
</evidence>
<comment type="subcellular location">
    <subcellularLocation>
        <location evidence="1">Membrane</location>
        <topology evidence="1">Multi-pass membrane protein</topology>
    </subcellularLocation>
</comment>
<accession>A0ABU6FNH8</accession>
<keyword evidence="2 5" id="KW-0812">Transmembrane</keyword>
<dbReference type="RefSeq" id="WP_325801326.1">
    <property type="nucleotide sequence ID" value="NZ_JAQGFR010000048.1"/>
</dbReference>